<organism evidence="2 3">
    <name type="scientific">Pestalotiopsis fici (strain W106-1 / CGMCC3.15140)</name>
    <dbReference type="NCBI Taxonomy" id="1229662"/>
    <lineage>
        <taxon>Eukaryota</taxon>
        <taxon>Fungi</taxon>
        <taxon>Dikarya</taxon>
        <taxon>Ascomycota</taxon>
        <taxon>Pezizomycotina</taxon>
        <taxon>Sordariomycetes</taxon>
        <taxon>Xylariomycetidae</taxon>
        <taxon>Amphisphaeriales</taxon>
        <taxon>Sporocadaceae</taxon>
        <taxon>Pestalotiopsis</taxon>
    </lineage>
</organism>
<dbReference type="HOGENOM" id="CLU_1294811_0_0_1"/>
<feature type="region of interest" description="Disordered" evidence="1">
    <location>
        <begin position="146"/>
        <end position="213"/>
    </location>
</feature>
<protein>
    <submittedName>
        <fullName evidence="2">Uncharacterized protein</fullName>
    </submittedName>
</protein>
<reference evidence="3" key="1">
    <citation type="journal article" date="2015" name="BMC Genomics">
        <title>Genomic and transcriptomic analysis of the endophytic fungus Pestalotiopsis fici reveals its lifestyle and high potential for synthesis of natural products.</title>
        <authorList>
            <person name="Wang X."/>
            <person name="Zhang X."/>
            <person name="Liu L."/>
            <person name="Xiang M."/>
            <person name="Wang W."/>
            <person name="Sun X."/>
            <person name="Che Y."/>
            <person name="Guo L."/>
            <person name="Liu G."/>
            <person name="Guo L."/>
            <person name="Wang C."/>
            <person name="Yin W.B."/>
            <person name="Stadler M."/>
            <person name="Zhang X."/>
            <person name="Liu X."/>
        </authorList>
    </citation>
    <scope>NUCLEOTIDE SEQUENCE [LARGE SCALE GENOMIC DNA]</scope>
    <source>
        <strain evidence="3">W106-1 / CGMCC3.15140</strain>
    </source>
</reference>
<dbReference type="Proteomes" id="UP000030651">
    <property type="component" value="Unassembled WGS sequence"/>
</dbReference>
<proteinExistence type="predicted"/>
<name>W3WNE2_PESFW</name>
<dbReference type="RefSeq" id="XP_007840969.1">
    <property type="nucleotide sequence ID" value="XM_007842778.1"/>
</dbReference>
<sequence>MTENHNTNCSKPPSKVMAAVLEGTLPLKYVTNSAEDGALNKAASIELKRFLKRAPPMHNSRAFIEENLAQFSLSNSTLGPEISVKKENKKFGITAVVELGRGHLPMAGEHKSNIPPHPPQAEAHHAVQEPTPALPVALEAMPPESLFGVLPTTAPDDVDDTSGSASPASSSSSGESGTWPDEAYQNSSSGPFNGHMGPANGECIPTFNSADLS</sequence>
<dbReference type="InParanoid" id="W3WNE2"/>
<dbReference type="EMBL" id="KI912120">
    <property type="protein sequence ID" value="ETS74331.1"/>
    <property type="molecule type" value="Genomic_DNA"/>
</dbReference>
<gene>
    <name evidence="2" type="ORF">PFICI_14197</name>
</gene>
<keyword evidence="3" id="KW-1185">Reference proteome</keyword>
<dbReference type="AlphaFoldDB" id="W3WNE2"/>
<accession>W3WNE2</accession>
<feature type="compositionally biased region" description="Low complexity" evidence="1">
    <location>
        <begin position="162"/>
        <end position="177"/>
    </location>
</feature>
<evidence type="ECO:0000256" key="1">
    <source>
        <dbReference type="SAM" id="MobiDB-lite"/>
    </source>
</evidence>
<evidence type="ECO:0000313" key="2">
    <source>
        <dbReference type="EMBL" id="ETS74331.1"/>
    </source>
</evidence>
<evidence type="ECO:0000313" key="3">
    <source>
        <dbReference type="Proteomes" id="UP000030651"/>
    </source>
</evidence>
<dbReference type="GeneID" id="19279210"/>
<dbReference type="KEGG" id="pfy:PFICI_14197"/>